<name>A0A5C6AHU2_9BACT</name>
<dbReference type="Proteomes" id="UP000317421">
    <property type="component" value="Unassembled WGS sequence"/>
</dbReference>
<dbReference type="EMBL" id="SJPR01000002">
    <property type="protein sequence ID" value="TWT97783.1"/>
    <property type="molecule type" value="Genomic_DNA"/>
</dbReference>
<accession>A0A5C6AHU2</accession>
<keyword evidence="1" id="KW-0732">Signal</keyword>
<evidence type="ECO:0008006" key="4">
    <source>
        <dbReference type="Google" id="ProtNLM"/>
    </source>
</evidence>
<reference evidence="2 3" key="1">
    <citation type="submission" date="2019-02" db="EMBL/GenBank/DDBJ databases">
        <title>Deep-cultivation of Planctomycetes and their phenomic and genomic characterization uncovers novel biology.</title>
        <authorList>
            <person name="Wiegand S."/>
            <person name="Jogler M."/>
            <person name="Boedeker C."/>
            <person name="Pinto D."/>
            <person name="Vollmers J."/>
            <person name="Rivas-Marin E."/>
            <person name="Kohn T."/>
            <person name="Peeters S.H."/>
            <person name="Heuer A."/>
            <person name="Rast P."/>
            <person name="Oberbeckmann S."/>
            <person name="Bunk B."/>
            <person name="Jeske O."/>
            <person name="Meyerdierks A."/>
            <person name="Storesund J.E."/>
            <person name="Kallscheuer N."/>
            <person name="Luecker S."/>
            <person name="Lage O.M."/>
            <person name="Pohl T."/>
            <person name="Merkel B.J."/>
            <person name="Hornburger P."/>
            <person name="Mueller R.-W."/>
            <person name="Bruemmer F."/>
            <person name="Labrenz M."/>
            <person name="Spormann A.M."/>
            <person name="Op Den Camp H."/>
            <person name="Overmann J."/>
            <person name="Amann R."/>
            <person name="Jetten M.S.M."/>
            <person name="Mascher T."/>
            <person name="Medema M.H."/>
            <person name="Devos D.P."/>
            <person name="Kaster A.-K."/>
            <person name="Ovreas L."/>
            <person name="Rohde M."/>
            <person name="Galperin M.Y."/>
            <person name="Jogler C."/>
        </authorList>
    </citation>
    <scope>NUCLEOTIDE SEQUENCE [LARGE SCALE GENOMIC DNA]</scope>
    <source>
        <strain evidence="2 3">Pla108</strain>
    </source>
</reference>
<organism evidence="2 3">
    <name type="scientific">Botrimarina colliarenosi</name>
    <dbReference type="NCBI Taxonomy" id="2528001"/>
    <lineage>
        <taxon>Bacteria</taxon>
        <taxon>Pseudomonadati</taxon>
        <taxon>Planctomycetota</taxon>
        <taxon>Planctomycetia</taxon>
        <taxon>Pirellulales</taxon>
        <taxon>Lacipirellulaceae</taxon>
        <taxon>Botrimarina</taxon>
    </lineage>
</organism>
<feature type="signal peptide" evidence="1">
    <location>
        <begin position="1"/>
        <end position="32"/>
    </location>
</feature>
<gene>
    <name evidence="2" type="ORF">Pla108_19350</name>
</gene>
<dbReference type="AlphaFoldDB" id="A0A5C6AHU2"/>
<evidence type="ECO:0000313" key="3">
    <source>
        <dbReference type="Proteomes" id="UP000317421"/>
    </source>
</evidence>
<evidence type="ECO:0000256" key="1">
    <source>
        <dbReference type="SAM" id="SignalP"/>
    </source>
</evidence>
<evidence type="ECO:0000313" key="2">
    <source>
        <dbReference type="EMBL" id="TWT97783.1"/>
    </source>
</evidence>
<proteinExistence type="predicted"/>
<sequence length="421" mass="46631" precursor="true">MKPPRRRTTFWLMALPAATAMLAWNSSERAGAQPTPLRLPSLIQTTPADAPARSEPLPLPRPMRLPLPVEMQPIGAPPLEVTEPLLPEPVEPLAPFPNETLSVTSVGFCEFCGETCGAGACCGDCDSAGRWGRFGRAVYRGLCCPDPCYDPQWRPLADAAFVTAAVRPQNQQRFRWDFAEDLQRPDRAEYFWARNDGSGKGPNVQPRSVDYDELRHYTEVAHGSFGAWFEYSYRSLDFGGLHEAGFGDMTVGTKTLLFDTQLVQVAFQFQTHIPQGSPGKGLGVGHTSLEPGLIFGLNLSNDSYVQAEFNEWIPLGGDSIYQGAIFRYNVAYNRVLARPHPCVPLLGVIEMNGWRFQDGAYTDPLTTPNFNQASGESYLHGAAGLRLFFCDRADFGVSYSTPITSDGWAETQVRSELRFRY</sequence>
<keyword evidence="3" id="KW-1185">Reference proteome</keyword>
<protein>
    <recommendedName>
        <fullName evidence="4">Secreted protein</fullName>
    </recommendedName>
</protein>
<comment type="caution">
    <text evidence="2">The sequence shown here is derived from an EMBL/GenBank/DDBJ whole genome shotgun (WGS) entry which is preliminary data.</text>
</comment>
<feature type="chain" id="PRO_5023035875" description="Secreted protein" evidence="1">
    <location>
        <begin position="33"/>
        <end position="421"/>
    </location>
</feature>